<dbReference type="PANTHER" id="PTHR30151:SF0">
    <property type="entry name" value="ABC TRANSPORTER PERMEASE PROTEIN MJ0413-RELATED"/>
    <property type="match status" value="1"/>
</dbReference>
<evidence type="ECO:0000313" key="9">
    <source>
        <dbReference type="EMBL" id="MBD8015981.1"/>
    </source>
</evidence>
<dbReference type="Proteomes" id="UP000658980">
    <property type="component" value="Unassembled WGS sequence"/>
</dbReference>
<protein>
    <submittedName>
        <fullName evidence="9">ABC transporter permease</fullName>
    </submittedName>
</protein>
<keyword evidence="2 7" id="KW-0813">Transport</keyword>
<dbReference type="InterPro" id="IPR000515">
    <property type="entry name" value="MetI-like"/>
</dbReference>
<keyword evidence="4 7" id="KW-0812">Transmembrane</keyword>
<evidence type="ECO:0000256" key="1">
    <source>
        <dbReference type="ARBA" id="ARBA00004651"/>
    </source>
</evidence>
<dbReference type="PROSITE" id="PS50928">
    <property type="entry name" value="ABC_TM1"/>
    <property type="match status" value="1"/>
</dbReference>
<dbReference type="Gene3D" id="1.10.3720.10">
    <property type="entry name" value="MetI-like"/>
    <property type="match status" value="1"/>
</dbReference>
<sequence>MNVMKKLMNFAIGMAILVFIWQAVIWIGDYQEALLPSPLSVGNAIIDLIVDGIIFVHLQVSLGRFAAGYLMAAIPAILLGMFLGRSPKIWQLIDPIVQVLRPVAPVAWSPFIVLWFGIGNMPAIAIIFIAAFFPVLLSTVAGVKKINPSYLKIAENLEIRNWELMYKFIFPAAFPAVVSGLRLALGTAWIFLVAGEMIGAQSGLGFLIVDSRNTLNLDYVLAGIIFIGVCGFLLDRLISLLERWVGKQYGITA</sequence>
<evidence type="ECO:0000313" key="10">
    <source>
        <dbReference type="Proteomes" id="UP000658980"/>
    </source>
</evidence>
<evidence type="ECO:0000256" key="4">
    <source>
        <dbReference type="ARBA" id="ARBA00022692"/>
    </source>
</evidence>
<evidence type="ECO:0000256" key="2">
    <source>
        <dbReference type="ARBA" id="ARBA00022448"/>
    </source>
</evidence>
<name>A0ABR8WH14_9BACL</name>
<keyword evidence="5 7" id="KW-1133">Transmembrane helix</keyword>
<proteinExistence type="inferred from homology"/>
<feature type="domain" description="ABC transmembrane type-1" evidence="8">
    <location>
        <begin position="58"/>
        <end position="238"/>
    </location>
</feature>
<evidence type="ECO:0000256" key="5">
    <source>
        <dbReference type="ARBA" id="ARBA00022989"/>
    </source>
</evidence>
<evidence type="ECO:0000256" key="3">
    <source>
        <dbReference type="ARBA" id="ARBA00022475"/>
    </source>
</evidence>
<comment type="caution">
    <text evidence="9">The sequence shown here is derived from an EMBL/GenBank/DDBJ whole genome shotgun (WGS) entry which is preliminary data.</text>
</comment>
<evidence type="ECO:0000259" key="8">
    <source>
        <dbReference type="PROSITE" id="PS50928"/>
    </source>
</evidence>
<feature type="transmembrane region" description="Helical" evidence="7">
    <location>
        <begin position="7"/>
        <end position="28"/>
    </location>
</feature>
<accession>A0ABR8WH14</accession>
<dbReference type="PANTHER" id="PTHR30151">
    <property type="entry name" value="ALKANE SULFONATE ABC TRANSPORTER-RELATED, MEMBRANE SUBUNIT"/>
    <property type="match status" value="1"/>
</dbReference>
<gene>
    <name evidence="9" type="ORF">H9630_14220</name>
</gene>
<dbReference type="SUPFAM" id="SSF161098">
    <property type="entry name" value="MetI-like"/>
    <property type="match status" value="1"/>
</dbReference>
<feature type="transmembrane region" description="Helical" evidence="7">
    <location>
        <begin position="96"/>
        <end position="118"/>
    </location>
</feature>
<dbReference type="Pfam" id="PF00528">
    <property type="entry name" value="BPD_transp_1"/>
    <property type="match status" value="1"/>
</dbReference>
<dbReference type="RefSeq" id="WP_191716155.1">
    <property type="nucleotide sequence ID" value="NZ_JACSPU010000005.1"/>
</dbReference>
<comment type="subcellular location">
    <subcellularLocation>
        <location evidence="1 7">Cell membrane</location>
        <topology evidence="1 7">Multi-pass membrane protein</topology>
    </subcellularLocation>
</comment>
<keyword evidence="6 7" id="KW-0472">Membrane</keyword>
<keyword evidence="10" id="KW-1185">Reference proteome</keyword>
<comment type="similarity">
    <text evidence="7">Belongs to the binding-protein-dependent transport system permease family.</text>
</comment>
<dbReference type="EMBL" id="JACSPU010000005">
    <property type="protein sequence ID" value="MBD8015981.1"/>
    <property type="molecule type" value="Genomic_DNA"/>
</dbReference>
<feature type="transmembrane region" description="Helical" evidence="7">
    <location>
        <begin position="189"/>
        <end position="209"/>
    </location>
</feature>
<dbReference type="CDD" id="cd06261">
    <property type="entry name" value="TM_PBP2"/>
    <property type="match status" value="1"/>
</dbReference>
<feature type="transmembrane region" description="Helical" evidence="7">
    <location>
        <begin position="216"/>
        <end position="234"/>
    </location>
</feature>
<dbReference type="InterPro" id="IPR035906">
    <property type="entry name" value="MetI-like_sf"/>
</dbReference>
<reference evidence="9 10" key="1">
    <citation type="submission" date="2020-08" db="EMBL/GenBank/DDBJ databases">
        <title>A Genomic Blueprint of the Chicken Gut Microbiome.</title>
        <authorList>
            <person name="Gilroy R."/>
            <person name="Ravi A."/>
            <person name="Getino M."/>
            <person name="Pursley I."/>
            <person name="Horton D.L."/>
            <person name="Alikhan N.-F."/>
            <person name="Baker D."/>
            <person name="Gharbi K."/>
            <person name="Hall N."/>
            <person name="Watson M."/>
            <person name="Adriaenssens E.M."/>
            <person name="Foster-Nyarko E."/>
            <person name="Jarju S."/>
            <person name="Secka A."/>
            <person name="Antonio M."/>
            <person name="Oren A."/>
            <person name="Chaudhuri R."/>
            <person name="La Ragione R.M."/>
            <person name="Hildebrand F."/>
            <person name="Pallen M.J."/>
        </authorList>
    </citation>
    <scope>NUCLEOTIDE SEQUENCE [LARGE SCALE GENOMIC DNA]</scope>
    <source>
        <strain evidence="9 10">Sa1BUA13</strain>
    </source>
</reference>
<keyword evidence="3" id="KW-1003">Cell membrane</keyword>
<evidence type="ECO:0000256" key="7">
    <source>
        <dbReference type="RuleBase" id="RU363032"/>
    </source>
</evidence>
<feature type="transmembrane region" description="Helical" evidence="7">
    <location>
        <begin position="164"/>
        <end position="183"/>
    </location>
</feature>
<organism evidence="9 10">
    <name type="scientific">Planococcus wigleyi</name>
    <dbReference type="NCBI Taxonomy" id="2762216"/>
    <lineage>
        <taxon>Bacteria</taxon>
        <taxon>Bacillati</taxon>
        <taxon>Bacillota</taxon>
        <taxon>Bacilli</taxon>
        <taxon>Bacillales</taxon>
        <taxon>Caryophanaceae</taxon>
        <taxon>Planococcus</taxon>
    </lineage>
</organism>
<feature type="transmembrane region" description="Helical" evidence="7">
    <location>
        <begin position="124"/>
        <end position="143"/>
    </location>
</feature>
<evidence type="ECO:0000256" key="6">
    <source>
        <dbReference type="ARBA" id="ARBA00023136"/>
    </source>
</evidence>
<feature type="transmembrane region" description="Helical" evidence="7">
    <location>
        <begin position="65"/>
        <end position="84"/>
    </location>
</feature>